<keyword evidence="1" id="KW-0812">Transmembrane</keyword>
<dbReference type="EMBL" id="VWOX01000009">
    <property type="protein sequence ID" value="KAA5541928.1"/>
    <property type="molecule type" value="Genomic_DNA"/>
</dbReference>
<evidence type="ECO:0000256" key="1">
    <source>
        <dbReference type="SAM" id="Phobius"/>
    </source>
</evidence>
<feature type="transmembrane region" description="Helical" evidence="1">
    <location>
        <begin position="9"/>
        <end position="27"/>
    </location>
</feature>
<dbReference type="AlphaFoldDB" id="A0A5M6D346"/>
<dbReference type="Proteomes" id="UP000324479">
    <property type="component" value="Unassembled WGS sequence"/>
</dbReference>
<name>A0A5M6D346_9BACT</name>
<dbReference type="RefSeq" id="WP_150077661.1">
    <property type="nucleotide sequence ID" value="NZ_VWOX01000009.1"/>
</dbReference>
<sequence length="170" mass="18926">MNSVAPRKFCLSAAIGAAVWALVALWMNVPAHPFTDSTEIFNRINTPESHVFVDRIYLLSGFPIFYPATEIMHDGTERFRPDSSLIVLNSVLCLVGVASVFIWLTKTRVSLRLLLGFVTACAFLVAISEYAYHTVYFYVVPCLYFLPIAFLGLRGVMSFLTIPRVRPGAG</sequence>
<keyword evidence="1" id="KW-1133">Transmembrane helix</keyword>
<gene>
    <name evidence="2" type="ORF">FYK55_17180</name>
</gene>
<feature type="transmembrane region" description="Helical" evidence="1">
    <location>
        <begin position="136"/>
        <end position="156"/>
    </location>
</feature>
<accession>A0A5M6D346</accession>
<reference evidence="2 3" key="1">
    <citation type="submission" date="2019-08" db="EMBL/GenBank/DDBJ databases">
        <authorList>
            <person name="Dhanesh K."/>
            <person name="Kumar G."/>
            <person name="Sasikala C."/>
            <person name="Venkata Ramana C."/>
        </authorList>
    </citation>
    <scope>NUCLEOTIDE SEQUENCE [LARGE SCALE GENOMIC DNA]</scope>
    <source>
        <strain evidence="2 3">JC645</strain>
    </source>
</reference>
<keyword evidence="1" id="KW-0472">Membrane</keyword>
<comment type="caution">
    <text evidence="2">The sequence shown here is derived from an EMBL/GenBank/DDBJ whole genome shotgun (WGS) entry which is preliminary data.</text>
</comment>
<feature type="transmembrane region" description="Helical" evidence="1">
    <location>
        <begin position="85"/>
        <end position="104"/>
    </location>
</feature>
<proteinExistence type="predicted"/>
<protein>
    <submittedName>
        <fullName evidence="2">Uncharacterized protein</fullName>
    </submittedName>
</protein>
<organism evidence="2 3">
    <name type="scientific">Roseiconus nitratireducens</name>
    <dbReference type="NCBI Taxonomy" id="2605748"/>
    <lineage>
        <taxon>Bacteria</taxon>
        <taxon>Pseudomonadati</taxon>
        <taxon>Planctomycetota</taxon>
        <taxon>Planctomycetia</taxon>
        <taxon>Pirellulales</taxon>
        <taxon>Pirellulaceae</taxon>
        <taxon>Roseiconus</taxon>
    </lineage>
</organism>
<keyword evidence="3" id="KW-1185">Reference proteome</keyword>
<evidence type="ECO:0000313" key="2">
    <source>
        <dbReference type="EMBL" id="KAA5541928.1"/>
    </source>
</evidence>
<feature type="transmembrane region" description="Helical" evidence="1">
    <location>
        <begin position="111"/>
        <end position="130"/>
    </location>
</feature>
<evidence type="ECO:0000313" key="3">
    <source>
        <dbReference type="Proteomes" id="UP000324479"/>
    </source>
</evidence>